<proteinExistence type="predicted"/>
<keyword evidence="2" id="KW-1185">Reference proteome</keyword>
<evidence type="ECO:0008006" key="3">
    <source>
        <dbReference type="Google" id="ProtNLM"/>
    </source>
</evidence>
<dbReference type="Proteomes" id="UP001470230">
    <property type="component" value="Unassembled WGS sequence"/>
</dbReference>
<organism evidence="1 2">
    <name type="scientific">Tritrichomonas musculus</name>
    <dbReference type="NCBI Taxonomy" id="1915356"/>
    <lineage>
        <taxon>Eukaryota</taxon>
        <taxon>Metamonada</taxon>
        <taxon>Parabasalia</taxon>
        <taxon>Tritrichomonadida</taxon>
        <taxon>Tritrichomonadidae</taxon>
        <taxon>Tritrichomonas</taxon>
    </lineage>
</organism>
<protein>
    <recommendedName>
        <fullName evidence="3">HTH CENPB-type domain-containing protein</fullName>
    </recommendedName>
</protein>
<dbReference type="EMBL" id="JAPFFF010000042">
    <property type="protein sequence ID" value="KAK8841255.1"/>
    <property type="molecule type" value="Genomic_DNA"/>
</dbReference>
<comment type="caution">
    <text evidence="1">The sequence shown here is derived from an EMBL/GenBank/DDBJ whole genome shotgun (WGS) entry which is preliminary data.</text>
</comment>
<gene>
    <name evidence="1" type="ORF">M9Y10_027456</name>
</gene>
<evidence type="ECO:0000313" key="2">
    <source>
        <dbReference type="Proteomes" id="UP001470230"/>
    </source>
</evidence>
<evidence type="ECO:0000313" key="1">
    <source>
        <dbReference type="EMBL" id="KAK8841255.1"/>
    </source>
</evidence>
<sequence length="91" mass="10798">MRPKEVVSYANETYDLKLTKGWLKSFLLRKSENIQRSYSYPQDLKRLNIPRIFFTRHFDIVKAYITGKVSELVFNLDEVGISPLEDKNQKE</sequence>
<reference evidence="1 2" key="1">
    <citation type="submission" date="2024-04" db="EMBL/GenBank/DDBJ databases">
        <title>Tritrichomonas musculus Genome.</title>
        <authorList>
            <person name="Alves-Ferreira E."/>
            <person name="Grigg M."/>
            <person name="Lorenzi H."/>
            <person name="Galac M."/>
        </authorList>
    </citation>
    <scope>NUCLEOTIDE SEQUENCE [LARGE SCALE GENOMIC DNA]</scope>
    <source>
        <strain evidence="1 2">EAF2021</strain>
    </source>
</reference>
<name>A0ABR2H4X0_9EUKA</name>
<accession>A0ABR2H4X0</accession>